<name>A0A0A3IVX8_9BACI</name>
<dbReference type="STRING" id="1220589.CD32_04780"/>
<feature type="transmembrane region" description="Helical" evidence="1">
    <location>
        <begin position="215"/>
        <end position="235"/>
    </location>
</feature>
<gene>
    <name evidence="2" type="ORF">CD32_04780</name>
</gene>
<feature type="transmembrane region" description="Helical" evidence="1">
    <location>
        <begin position="79"/>
        <end position="101"/>
    </location>
</feature>
<feature type="transmembrane region" description="Helical" evidence="1">
    <location>
        <begin position="139"/>
        <end position="159"/>
    </location>
</feature>
<proteinExistence type="predicted"/>
<reference evidence="2 3" key="1">
    <citation type="submission" date="2014-02" db="EMBL/GenBank/DDBJ databases">
        <title>Draft genome sequence of Lysinibacillus odysseyi NBRC 100172.</title>
        <authorList>
            <person name="Zhang F."/>
            <person name="Wang G."/>
            <person name="Zhang L."/>
        </authorList>
    </citation>
    <scope>NUCLEOTIDE SEQUENCE [LARGE SCALE GENOMIC DNA]</scope>
    <source>
        <strain evidence="2 3">NBRC 100172</strain>
    </source>
</reference>
<keyword evidence="1" id="KW-0812">Transmembrane</keyword>
<organism evidence="2 3">
    <name type="scientific">Lysinibacillus odysseyi 34hs-1 = NBRC 100172</name>
    <dbReference type="NCBI Taxonomy" id="1220589"/>
    <lineage>
        <taxon>Bacteria</taxon>
        <taxon>Bacillati</taxon>
        <taxon>Bacillota</taxon>
        <taxon>Bacilli</taxon>
        <taxon>Bacillales</taxon>
        <taxon>Bacillaceae</taxon>
        <taxon>Lysinibacillus</taxon>
    </lineage>
</organism>
<dbReference type="AlphaFoldDB" id="A0A0A3IVX8"/>
<accession>A0A0A3IVX8</accession>
<feature type="transmembrane region" description="Helical" evidence="1">
    <location>
        <begin position="47"/>
        <end position="67"/>
    </location>
</feature>
<comment type="caution">
    <text evidence="2">The sequence shown here is derived from an EMBL/GenBank/DDBJ whole genome shotgun (WGS) entry which is preliminary data.</text>
</comment>
<sequence length="243" mass="27679">MGRIIILAIVTLALIAYSIAALWIGINGITAINVIERLPLIFSPAEFVYLFSFVLYTGLFIYVWQAYQNRQTAFVITKLQVSLFTIACGLQIAFFHMWQYGHYTTSFILLALQLLSLFGLYLTYPFYKKTISLRLPIAMWLGWNLFFILIIFSYIILYYEWNGFGLSNALWAVILLTIGAAAAIHLRYYHFDRVTPAIFAFCYIGIAVANGFEELLVSAAALFLCGVMVTGIIFMEKNKKKDT</sequence>
<dbReference type="RefSeq" id="WP_036151818.1">
    <property type="nucleotide sequence ID" value="NZ_AVCX01000013.1"/>
</dbReference>
<protein>
    <submittedName>
        <fullName evidence="2">Uncharacterized protein</fullName>
    </submittedName>
</protein>
<feature type="transmembrane region" description="Helical" evidence="1">
    <location>
        <begin position="107"/>
        <end position="127"/>
    </location>
</feature>
<evidence type="ECO:0000313" key="2">
    <source>
        <dbReference type="EMBL" id="KGR87048.1"/>
    </source>
</evidence>
<dbReference type="eggNOG" id="COG1030">
    <property type="taxonomic scope" value="Bacteria"/>
</dbReference>
<keyword evidence="1" id="KW-1133">Transmembrane helix</keyword>
<feature type="transmembrane region" description="Helical" evidence="1">
    <location>
        <begin position="165"/>
        <end position="184"/>
    </location>
</feature>
<feature type="transmembrane region" description="Helical" evidence="1">
    <location>
        <begin position="191"/>
        <end position="209"/>
    </location>
</feature>
<evidence type="ECO:0000256" key="1">
    <source>
        <dbReference type="SAM" id="Phobius"/>
    </source>
</evidence>
<keyword evidence="3" id="KW-1185">Reference proteome</keyword>
<keyword evidence="1" id="KW-0472">Membrane</keyword>
<evidence type="ECO:0000313" key="3">
    <source>
        <dbReference type="Proteomes" id="UP000030437"/>
    </source>
</evidence>
<dbReference type="Proteomes" id="UP000030437">
    <property type="component" value="Unassembled WGS sequence"/>
</dbReference>
<dbReference type="OrthoDB" id="5189031at2"/>
<dbReference type="EMBL" id="JPVP01000049">
    <property type="protein sequence ID" value="KGR87048.1"/>
    <property type="molecule type" value="Genomic_DNA"/>
</dbReference>